<dbReference type="Gene3D" id="2.60.40.1820">
    <property type="match status" value="1"/>
</dbReference>
<dbReference type="Pfam" id="PF03168">
    <property type="entry name" value="LEA_2"/>
    <property type="match status" value="1"/>
</dbReference>
<name>A0A1M7YFP7_9BACT</name>
<protein>
    <submittedName>
        <fullName evidence="2">LEA14-like dessication related protein</fullName>
    </submittedName>
</protein>
<dbReference type="SMART" id="SM00769">
    <property type="entry name" value="WHy"/>
    <property type="match status" value="1"/>
</dbReference>
<accession>A0A1M7YFP7</accession>
<dbReference type="SUPFAM" id="SSF117070">
    <property type="entry name" value="LEA14-like"/>
    <property type="match status" value="1"/>
</dbReference>
<reference evidence="2 3" key="1">
    <citation type="submission" date="2016-12" db="EMBL/GenBank/DDBJ databases">
        <authorList>
            <person name="Song W.-J."/>
            <person name="Kurnit D.M."/>
        </authorList>
    </citation>
    <scope>NUCLEOTIDE SEQUENCE [LARGE SCALE GENOMIC DNA]</scope>
    <source>
        <strain evidence="2 3">DSM 18488</strain>
    </source>
</reference>
<dbReference type="PROSITE" id="PS51257">
    <property type="entry name" value="PROKAR_LIPOPROTEIN"/>
    <property type="match status" value="1"/>
</dbReference>
<keyword evidence="3" id="KW-1185">Reference proteome</keyword>
<dbReference type="InterPro" id="IPR013990">
    <property type="entry name" value="WHy-dom"/>
</dbReference>
<feature type="domain" description="Water stress and hypersensitive response" evidence="1">
    <location>
        <begin position="34"/>
        <end position="160"/>
    </location>
</feature>
<evidence type="ECO:0000313" key="2">
    <source>
        <dbReference type="EMBL" id="SHO51338.1"/>
    </source>
</evidence>
<dbReference type="STRING" id="1121416.SAMN02745220_03966"/>
<evidence type="ECO:0000313" key="3">
    <source>
        <dbReference type="Proteomes" id="UP000184603"/>
    </source>
</evidence>
<dbReference type="InterPro" id="IPR004864">
    <property type="entry name" value="LEA_2"/>
</dbReference>
<sequence length="161" mass="17416">MRIQRKTATTWLAMFLLLVLAGCAGFSSLEKPQVTLADIQIQEVKTLETAFLVQLRVMNPNTNPLEIEGLSCDVELDGRKFASGLQGGQGTIPAYGSVLVPMEVYASVLDMFTSVLGVLQNQNEQGAVGRPISYRLKGKVRVSSGGFSHNLPFASEGEIKL</sequence>
<evidence type="ECO:0000259" key="1">
    <source>
        <dbReference type="SMART" id="SM00769"/>
    </source>
</evidence>
<dbReference type="EMBL" id="FRFE01000024">
    <property type="protein sequence ID" value="SHO51338.1"/>
    <property type="molecule type" value="Genomic_DNA"/>
</dbReference>
<dbReference type="GO" id="GO:0009269">
    <property type="term" value="P:response to desiccation"/>
    <property type="evidence" value="ECO:0007669"/>
    <property type="project" value="InterPro"/>
</dbReference>
<organism evidence="2 3">
    <name type="scientific">Desulfopila aestuarii DSM 18488</name>
    <dbReference type="NCBI Taxonomy" id="1121416"/>
    <lineage>
        <taxon>Bacteria</taxon>
        <taxon>Pseudomonadati</taxon>
        <taxon>Thermodesulfobacteriota</taxon>
        <taxon>Desulfobulbia</taxon>
        <taxon>Desulfobulbales</taxon>
        <taxon>Desulfocapsaceae</taxon>
        <taxon>Desulfopila</taxon>
    </lineage>
</organism>
<dbReference type="RefSeq" id="WP_073615397.1">
    <property type="nucleotide sequence ID" value="NZ_FRFE01000024.1"/>
</dbReference>
<dbReference type="OrthoDB" id="5421820at2"/>
<dbReference type="Proteomes" id="UP000184603">
    <property type="component" value="Unassembled WGS sequence"/>
</dbReference>
<proteinExistence type="predicted"/>
<dbReference type="AlphaFoldDB" id="A0A1M7YFP7"/>
<gene>
    <name evidence="2" type="ORF">SAMN02745220_03966</name>
</gene>